<sequence>MKWHSFLIGATTLLFLSGCAQLSGPVPLAVATVQGEEKESVSSQWWEAYGDVRLNGLVEEALLYNHDLQTAAANVALASAYLSGAQAQRYPSLSGTASAGRQQTSGETASGAPQARGNAYALSAVLGYELDLWGKLKMADRSATQSLLASKASQDAVRLGLVASVVDSYFAVVALNEQKEIAARTVALREEALDIMRKKLRYGVVSEYEVLANEALVTQAKSTLESIENALVRQKSALHVLLGTAPDKLFGEEVVLERASLPDSITVPEGLPSSLLEQRPDIQAALYALRASNADIHVAKAAHFPSISLSGALGYESAALGNLVRSSANTWSLGGSLVAPLFDFGRVAAGVEQAKAAQELARLAYEQSVYRAFNEVHEALSARQSLAASREYLKTQETIQARLLELSTLRYEKGVSDYLSVLDATRSLLEAQLGVVQAQQAVLSGDISLIKALGGGWNLEDNLKLSNN</sequence>
<keyword evidence="2" id="KW-0449">Lipoprotein</keyword>
<reference evidence="4 5" key="1">
    <citation type="submission" date="2021-02" db="EMBL/GenBank/DDBJ databases">
        <title>Sulfurospirillum tamanensis sp. nov.</title>
        <authorList>
            <person name="Frolova A."/>
            <person name="Merkel A."/>
            <person name="Slobodkin A."/>
        </authorList>
    </citation>
    <scope>NUCLEOTIDE SEQUENCE [LARGE SCALE GENOMIC DNA]</scope>
    <source>
        <strain evidence="4 5">T05b</strain>
    </source>
</reference>
<feature type="compositionally biased region" description="Polar residues" evidence="3">
    <location>
        <begin position="93"/>
        <end position="108"/>
    </location>
</feature>
<keyword evidence="2" id="KW-1134">Transmembrane beta strand</keyword>
<gene>
    <name evidence="4" type="ORF">JWV37_05670</name>
</gene>
<keyword evidence="2" id="KW-0564">Palmitate</keyword>
<dbReference type="Gene3D" id="1.20.1600.10">
    <property type="entry name" value="Outer membrane efflux proteins (OEP)"/>
    <property type="match status" value="1"/>
</dbReference>
<dbReference type="NCBIfam" id="TIGR01845">
    <property type="entry name" value="outer_NodT"/>
    <property type="match status" value="1"/>
</dbReference>
<evidence type="ECO:0000313" key="5">
    <source>
        <dbReference type="Proteomes" id="UP000703590"/>
    </source>
</evidence>
<keyword evidence="2" id="KW-0472">Membrane</keyword>
<keyword evidence="5" id="KW-1185">Reference proteome</keyword>
<keyword evidence="2" id="KW-0812">Transmembrane</keyword>
<comment type="similarity">
    <text evidence="1 2">Belongs to the outer membrane factor (OMF) (TC 1.B.17) family.</text>
</comment>
<name>A0ABS2WRM3_9BACT</name>
<comment type="caution">
    <text evidence="4">The sequence shown here is derived from an EMBL/GenBank/DDBJ whole genome shotgun (WGS) entry which is preliminary data.</text>
</comment>
<comment type="subcellular location">
    <subcellularLocation>
        <location evidence="2">Cell membrane</location>
        <topology evidence="2">Lipid-anchor</topology>
    </subcellularLocation>
</comment>
<proteinExistence type="inferred from homology"/>
<evidence type="ECO:0000256" key="1">
    <source>
        <dbReference type="ARBA" id="ARBA00007613"/>
    </source>
</evidence>
<dbReference type="Pfam" id="PF02321">
    <property type="entry name" value="OEP"/>
    <property type="match status" value="2"/>
</dbReference>
<organism evidence="4 5">
    <name type="scientific">Sulfurospirillum tamanense</name>
    <dbReference type="NCBI Taxonomy" id="2813362"/>
    <lineage>
        <taxon>Bacteria</taxon>
        <taxon>Pseudomonadati</taxon>
        <taxon>Campylobacterota</taxon>
        <taxon>Epsilonproteobacteria</taxon>
        <taxon>Campylobacterales</taxon>
        <taxon>Sulfurospirillaceae</taxon>
        <taxon>Sulfurospirillum</taxon>
    </lineage>
</organism>
<dbReference type="PANTHER" id="PTHR30203">
    <property type="entry name" value="OUTER MEMBRANE CATION EFFLUX PROTEIN"/>
    <property type="match status" value="1"/>
</dbReference>
<evidence type="ECO:0000256" key="3">
    <source>
        <dbReference type="SAM" id="MobiDB-lite"/>
    </source>
</evidence>
<evidence type="ECO:0000313" key="4">
    <source>
        <dbReference type="EMBL" id="MBN2964258.1"/>
    </source>
</evidence>
<dbReference type="InterPro" id="IPR003423">
    <property type="entry name" value="OMP_efflux"/>
</dbReference>
<dbReference type="Gene3D" id="2.20.200.10">
    <property type="entry name" value="Outer membrane efflux proteins (OEP)"/>
    <property type="match status" value="1"/>
</dbReference>
<dbReference type="PROSITE" id="PS51257">
    <property type="entry name" value="PROKAR_LIPOPROTEIN"/>
    <property type="match status" value="1"/>
</dbReference>
<dbReference type="RefSeq" id="WP_205458807.1">
    <property type="nucleotide sequence ID" value="NZ_JAFHKK010000009.1"/>
</dbReference>
<reference evidence="5" key="2">
    <citation type="submission" date="2021-02" db="EMBL/GenBank/DDBJ databases">
        <title>Sulfurospirillum tamanensis sp. nov.</title>
        <authorList>
            <person name="Merkel A.Y."/>
        </authorList>
    </citation>
    <scope>NUCLEOTIDE SEQUENCE [LARGE SCALE GENOMIC DNA]</scope>
    <source>
        <strain evidence="5">T05b</strain>
    </source>
</reference>
<evidence type="ECO:0000256" key="2">
    <source>
        <dbReference type="RuleBase" id="RU362097"/>
    </source>
</evidence>
<dbReference type="EMBL" id="JAFHKK010000009">
    <property type="protein sequence ID" value="MBN2964258.1"/>
    <property type="molecule type" value="Genomic_DNA"/>
</dbReference>
<feature type="signal peptide" evidence="2">
    <location>
        <begin position="1"/>
        <end position="22"/>
    </location>
</feature>
<dbReference type="InterPro" id="IPR010131">
    <property type="entry name" value="MdtP/NodT-like"/>
</dbReference>
<dbReference type="Proteomes" id="UP000703590">
    <property type="component" value="Unassembled WGS sequence"/>
</dbReference>
<feature type="region of interest" description="Disordered" evidence="3">
    <location>
        <begin position="93"/>
        <end position="113"/>
    </location>
</feature>
<feature type="chain" id="PRO_5044964668" evidence="2">
    <location>
        <begin position="23"/>
        <end position="468"/>
    </location>
</feature>
<dbReference type="SUPFAM" id="SSF56954">
    <property type="entry name" value="Outer membrane efflux proteins (OEP)"/>
    <property type="match status" value="1"/>
</dbReference>
<protein>
    <submittedName>
        <fullName evidence="4">Efflux transporter outer membrane subunit</fullName>
    </submittedName>
</protein>
<reference evidence="4 5" key="3">
    <citation type="submission" date="2021-02" db="EMBL/GenBank/DDBJ databases">
        <authorList>
            <person name="Merkel A.Y."/>
        </authorList>
    </citation>
    <scope>NUCLEOTIDE SEQUENCE [LARGE SCALE GENOMIC DNA]</scope>
    <source>
        <strain evidence="4 5">T05b</strain>
    </source>
</reference>
<keyword evidence="2" id="KW-0732">Signal</keyword>
<accession>A0ABS2WRM3</accession>